<keyword evidence="2" id="KW-1185">Reference proteome</keyword>
<gene>
    <name evidence="1" type="ORF">SAMN04487901_10211</name>
</gene>
<evidence type="ECO:0000313" key="1">
    <source>
        <dbReference type="EMBL" id="SDG26868.1"/>
    </source>
</evidence>
<evidence type="ECO:0000313" key="2">
    <source>
        <dbReference type="Proteomes" id="UP000198779"/>
    </source>
</evidence>
<sequence>MRQKSNSVRAIHINFAAFKIETIIYYSHFINLIINLKLYAHEKNLHDAARTGAHDVGRL</sequence>
<dbReference type="Proteomes" id="UP000198779">
    <property type="component" value="Unassembled WGS sequence"/>
</dbReference>
<name>A0A1G7SV75_9BACT</name>
<reference evidence="2" key="1">
    <citation type="submission" date="2016-10" db="EMBL/GenBank/DDBJ databases">
        <authorList>
            <person name="Varghese N."/>
            <person name="Submissions S."/>
        </authorList>
    </citation>
    <scope>NUCLEOTIDE SEQUENCE [LARGE SCALE GENOMIC DNA]</scope>
    <source>
        <strain evidence="2">BP1-148</strain>
    </source>
</reference>
<protein>
    <submittedName>
        <fullName evidence="1">Uncharacterized protein</fullName>
    </submittedName>
</protein>
<accession>A0A1G7SV75</accession>
<organism evidence="1 2">
    <name type="scientific">Prevotella communis</name>
    <dbReference type="NCBI Taxonomy" id="2913614"/>
    <lineage>
        <taxon>Bacteria</taxon>
        <taxon>Pseudomonadati</taxon>
        <taxon>Bacteroidota</taxon>
        <taxon>Bacteroidia</taxon>
        <taxon>Bacteroidales</taxon>
        <taxon>Prevotellaceae</taxon>
        <taxon>Prevotella</taxon>
    </lineage>
</organism>
<dbReference type="STRING" id="645274.SAMN04487901_10211"/>
<dbReference type="AlphaFoldDB" id="A0A1G7SV75"/>
<proteinExistence type="predicted"/>
<dbReference type="EMBL" id="FNCQ01000002">
    <property type="protein sequence ID" value="SDG26868.1"/>
    <property type="molecule type" value="Genomic_DNA"/>
</dbReference>